<evidence type="ECO:0000256" key="5">
    <source>
        <dbReference type="ARBA" id="ARBA00022989"/>
    </source>
</evidence>
<keyword evidence="7" id="KW-0446">Lipid-binding</keyword>
<feature type="domain" description="SMP-LTD" evidence="10">
    <location>
        <begin position="1"/>
        <end position="237"/>
    </location>
</feature>
<dbReference type="PROSITE" id="PS51847">
    <property type="entry name" value="SMP"/>
    <property type="match status" value="1"/>
</dbReference>
<dbReference type="Proteomes" id="UP000001593">
    <property type="component" value="Unassembled WGS sequence"/>
</dbReference>
<feature type="region of interest" description="Disordered" evidence="9">
    <location>
        <begin position="78"/>
        <end position="115"/>
    </location>
</feature>
<protein>
    <recommendedName>
        <fullName evidence="10">SMP-LTD domain-containing protein</fullName>
    </recommendedName>
</protein>
<keyword evidence="4" id="KW-0256">Endoplasmic reticulum</keyword>
<evidence type="ECO:0000256" key="1">
    <source>
        <dbReference type="ARBA" id="ARBA00004586"/>
    </source>
</evidence>
<comment type="subcellular location">
    <subcellularLocation>
        <location evidence="1">Endoplasmic reticulum membrane</location>
    </subcellularLocation>
</comment>
<dbReference type="EMBL" id="DS469540">
    <property type="protein sequence ID" value="EDO44932.1"/>
    <property type="molecule type" value="Genomic_DNA"/>
</dbReference>
<dbReference type="PhylomeDB" id="A7RUN0"/>
<organism evidence="11 12">
    <name type="scientific">Nematostella vectensis</name>
    <name type="common">Starlet sea anemone</name>
    <dbReference type="NCBI Taxonomy" id="45351"/>
    <lineage>
        <taxon>Eukaryota</taxon>
        <taxon>Metazoa</taxon>
        <taxon>Cnidaria</taxon>
        <taxon>Anthozoa</taxon>
        <taxon>Hexacorallia</taxon>
        <taxon>Actiniaria</taxon>
        <taxon>Edwardsiidae</taxon>
        <taxon>Nematostella</taxon>
    </lineage>
</organism>
<evidence type="ECO:0000256" key="8">
    <source>
        <dbReference type="ARBA" id="ARBA00023136"/>
    </source>
</evidence>
<feature type="non-terminal residue" evidence="11">
    <location>
        <position position="250"/>
    </location>
</feature>
<proteinExistence type="predicted"/>
<dbReference type="InterPro" id="IPR031468">
    <property type="entry name" value="SMP_LBD"/>
</dbReference>
<dbReference type="eggNOG" id="KOG2238">
    <property type="taxonomic scope" value="Eukaryota"/>
</dbReference>
<reference evidence="11 12" key="1">
    <citation type="journal article" date="2007" name="Science">
        <title>Sea anemone genome reveals ancestral eumetazoan gene repertoire and genomic organization.</title>
        <authorList>
            <person name="Putnam N.H."/>
            <person name="Srivastava M."/>
            <person name="Hellsten U."/>
            <person name="Dirks B."/>
            <person name="Chapman J."/>
            <person name="Salamov A."/>
            <person name="Terry A."/>
            <person name="Shapiro H."/>
            <person name="Lindquist E."/>
            <person name="Kapitonov V.V."/>
            <person name="Jurka J."/>
            <person name="Genikhovich G."/>
            <person name="Grigoriev I.V."/>
            <person name="Lucas S.M."/>
            <person name="Steele R.E."/>
            <person name="Finnerty J.R."/>
            <person name="Technau U."/>
            <person name="Martindale M.Q."/>
            <person name="Rokhsar D.S."/>
        </authorList>
    </citation>
    <scope>NUCLEOTIDE SEQUENCE [LARGE SCALE GENOMIC DNA]</scope>
    <source>
        <strain evidence="12">CH2 X CH6</strain>
    </source>
</reference>
<evidence type="ECO:0000256" key="9">
    <source>
        <dbReference type="SAM" id="MobiDB-lite"/>
    </source>
</evidence>
<keyword evidence="6" id="KW-0445">Lipid transport</keyword>
<feature type="compositionally biased region" description="Low complexity" evidence="9">
    <location>
        <begin position="94"/>
        <end position="108"/>
    </location>
</feature>
<dbReference type="GO" id="GO:0005789">
    <property type="term" value="C:endoplasmic reticulum membrane"/>
    <property type="evidence" value="ECO:0007669"/>
    <property type="project" value="UniProtKB-SubCell"/>
</dbReference>
<dbReference type="OMA" id="GYFISIE"/>
<evidence type="ECO:0000313" key="11">
    <source>
        <dbReference type="EMBL" id="EDO44932.1"/>
    </source>
</evidence>
<dbReference type="GO" id="GO:0008289">
    <property type="term" value="F:lipid binding"/>
    <property type="evidence" value="ECO:0007669"/>
    <property type="project" value="UniProtKB-KW"/>
</dbReference>
<sequence>KLSKLHKPQFIRDISIKDLSLGNSLPIISRVSLPVLDERGTWIDFDVTYSGGLVFTLETYLNVDGYFISIELNSTGRVSPVQKQSSNEDEMSRSEPGSPTPGSGPSSPIRRNINNKPNTKRKVISVIERLAKSKWVKKAAETKIVKSAAEKFSNLPIILSVEVQTVKGTLAINIPPPPTNRLWYGFRGNPMLFVSARPKLGARQVKLTHVTDWIEKKLKQEFKNMFVLPNMEDLPIKLMKCDVEQQFEDS</sequence>
<dbReference type="PANTHER" id="PTHR13466">
    <property type="entry name" value="TEX2 PROTEIN-RELATED"/>
    <property type="match status" value="1"/>
</dbReference>
<dbReference type="InParanoid" id="A7RUN0"/>
<keyword evidence="2" id="KW-0813">Transport</keyword>
<evidence type="ECO:0000256" key="4">
    <source>
        <dbReference type="ARBA" id="ARBA00022824"/>
    </source>
</evidence>
<dbReference type="GO" id="GO:0006869">
    <property type="term" value="P:lipid transport"/>
    <property type="evidence" value="ECO:0007669"/>
    <property type="project" value="UniProtKB-KW"/>
</dbReference>
<dbReference type="CDD" id="cd21675">
    <property type="entry name" value="SMP_TEX2"/>
    <property type="match status" value="1"/>
</dbReference>
<keyword evidence="12" id="KW-1185">Reference proteome</keyword>
<keyword evidence="5" id="KW-1133">Transmembrane helix</keyword>
<keyword evidence="8" id="KW-0472">Membrane</keyword>
<evidence type="ECO:0000313" key="12">
    <source>
        <dbReference type="Proteomes" id="UP000001593"/>
    </source>
</evidence>
<evidence type="ECO:0000256" key="7">
    <source>
        <dbReference type="ARBA" id="ARBA00023121"/>
    </source>
</evidence>
<dbReference type="HOGENOM" id="CLU_1113721_0_0_1"/>
<name>A7RUN0_NEMVE</name>
<keyword evidence="3" id="KW-0812">Transmembrane</keyword>
<dbReference type="PANTHER" id="PTHR13466:SF0">
    <property type="entry name" value="SMP-LTD DOMAIN-CONTAINING PROTEIN"/>
    <property type="match status" value="1"/>
</dbReference>
<evidence type="ECO:0000256" key="2">
    <source>
        <dbReference type="ARBA" id="ARBA00022448"/>
    </source>
</evidence>
<evidence type="ECO:0000256" key="3">
    <source>
        <dbReference type="ARBA" id="ARBA00022692"/>
    </source>
</evidence>
<dbReference type="AlphaFoldDB" id="A7RUN0"/>
<gene>
    <name evidence="11" type="ORF">NEMVEDRAFT_v1g93883</name>
</gene>
<evidence type="ECO:0000259" key="10">
    <source>
        <dbReference type="PROSITE" id="PS51847"/>
    </source>
</evidence>
<accession>A7RUN0</accession>
<dbReference type="STRING" id="45351.A7RUN0"/>
<evidence type="ECO:0000256" key="6">
    <source>
        <dbReference type="ARBA" id="ARBA00023055"/>
    </source>
</evidence>